<proteinExistence type="predicted"/>
<sequence>MCFCPRRHRTVS</sequence>
<evidence type="ECO:0000313" key="1">
    <source>
        <dbReference type="EMBL" id="JAH70522.1"/>
    </source>
</evidence>
<protein>
    <submittedName>
        <fullName evidence="1">Uncharacterized protein</fullName>
    </submittedName>
</protein>
<accession>A0A0E9UXI6</accession>
<reference evidence="1" key="1">
    <citation type="submission" date="2014-11" db="EMBL/GenBank/DDBJ databases">
        <authorList>
            <person name="Amaro Gonzalez C."/>
        </authorList>
    </citation>
    <scope>NUCLEOTIDE SEQUENCE</scope>
</reference>
<name>A0A0E9UXI6_ANGAN</name>
<dbReference type="EMBL" id="GBXM01038055">
    <property type="protein sequence ID" value="JAH70522.1"/>
    <property type="molecule type" value="Transcribed_RNA"/>
</dbReference>
<reference evidence="1" key="2">
    <citation type="journal article" date="2015" name="Fish Shellfish Immunol.">
        <title>Early steps in the European eel (Anguilla anguilla)-Vibrio vulnificus interaction in the gills: Role of the RtxA13 toxin.</title>
        <authorList>
            <person name="Callol A."/>
            <person name="Pajuelo D."/>
            <person name="Ebbesson L."/>
            <person name="Teles M."/>
            <person name="MacKenzie S."/>
            <person name="Amaro C."/>
        </authorList>
    </citation>
    <scope>NUCLEOTIDE SEQUENCE</scope>
</reference>
<organism evidence="1">
    <name type="scientific">Anguilla anguilla</name>
    <name type="common">European freshwater eel</name>
    <name type="synonym">Muraena anguilla</name>
    <dbReference type="NCBI Taxonomy" id="7936"/>
    <lineage>
        <taxon>Eukaryota</taxon>
        <taxon>Metazoa</taxon>
        <taxon>Chordata</taxon>
        <taxon>Craniata</taxon>
        <taxon>Vertebrata</taxon>
        <taxon>Euteleostomi</taxon>
        <taxon>Actinopterygii</taxon>
        <taxon>Neopterygii</taxon>
        <taxon>Teleostei</taxon>
        <taxon>Anguilliformes</taxon>
        <taxon>Anguillidae</taxon>
        <taxon>Anguilla</taxon>
    </lineage>
</organism>